<protein>
    <submittedName>
        <fullName evidence="2">Uncharacterized protein</fullName>
    </submittedName>
</protein>
<keyword evidence="1" id="KW-0732">Signal</keyword>
<evidence type="ECO:0000313" key="3">
    <source>
        <dbReference type="Proteomes" id="UP000662783"/>
    </source>
</evidence>
<feature type="signal peptide" evidence="1">
    <location>
        <begin position="1"/>
        <end position="22"/>
    </location>
</feature>
<proteinExistence type="predicted"/>
<sequence>MKKLAVIITVLLLFGGINISQAQTKDCEETIYDKGHEKNIKKLRKKWEGQKFIVLQKKWGGSSYSSKYTNTKHYNYKNICGTDYYLAVSYSGQGLDAWVSNIQYIPYNNIPK</sequence>
<gene>
    <name evidence="2" type="ORF">JR347_16060</name>
</gene>
<dbReference type="EMBL" id="CP070608">
    <property type="protein sequence ID" value="QSE97087.1"/>
    <property type="molecule type" value="Genomic_DNA"/>
</dbReference>
<feature type="chain" id="PRO_5037011357" evidence="1">
    <location>
        <begin position="23"/>
        <end position="112"/>
    </location>
</feature>
<dbReference type="AlphaFoldDB" id="A0A974WH25"/>
<reference evidence="2" key="1">
    <citation type="submission" date="2021-02" db="EMBL/GenBank/DDBJ databases">
        <title>Fulvivirga sp. S481 isolated from sea water.</title>
        <authorList>
            <person name="Bae S.S."/>
            <person name="Baek K."/>
        </authorList>
    </citation>
    <scope>NUCLEOTIDE SEQUENCE</scope>
    <source>
        <strain evidence="2">S481</strain>
    </source>
</reference>
<evidence type="ECO:0000256" key="1">
    <source>
        <dbReference type="SAM" id="SignalP"/>
    </source>
</evidence>
<dbReference type="KEGG" id="fuv:JR347_16060"/>
<dbReference type="RefSeq" id="WP_205721600.1">
    <property type="nucleotide sequence ID" value="NZ_CP070608.1"/>
</dbReference>
<organism evidence="2 3">
    <name type="scientific">Fulvivirga lutea</name>
    <dbReference type="NCBI Taxonomy" id="2810512"/>
    <lineage>
        <taxon>Bacteria</taxon>
        <taxon>Pseudomonadati</taxon>
        <taxon>Bacteroidota</taxon>
        <taxon>Cytophagia</taxon>
        <taxon>Cytophagales</taxon>
        <taxon>Fulvivirgaceae</taxon>
        <taxon>Fulvivirga</taxon>
    </lineage>
</organism>
<name>A0A974WH25_9BACT</name>
<evidence type="ECO:0000313" key="2">
    <source>
        <dbReference type="EMBL" id="QSE97087.1"/>
    </source>
</evidence>
<accession>A0A974WH25</accession>
<keyword evidence="3" id="KW-1185">Reference proteome</keyword>
<dbReference type="Proteomes" id="UP000662783">
    <property type="component" value="Chromosome"/>
</dbReference>